<dbReference type="GO" id="GO:0034475">
    <property type="term" value="P:U4 snRNA 3'-end processing"/>
    <property type="evidence" value="ECO:0007669"/>
    <property type="project" value="TreeGrafter"/>
</dbReference>
<dbReference type="GO" id="GO:0071038">
    <property type="term" value="P:TRAMP-dependent tRNA surveillance pathway"/>
    <property type="evidence" value="ECO:0007669"/>
    <property type="project" value="TreeGrafter"/>
</dbReference>
<proteinExistence type="predicted"/>
<gene>
    <name evidence="3" type="ORF">CPELLU_LOCUS4215</name>
</gene>
<dbReference type="FunFam" id="2.40.50.140:FF:000112">
    <property type="entry name" value="Exosome complex component RRP40"/>
    <property type="match status" value="1"/>
</dbReference>
<dbReference type="EMBL" id="CAJVQA010002181">
    <property type="protein sequence ID" value="CAG8539149.1"/>
    <property type="molecule type" value="Genomic_DNA"/>
</dbReference>
<dbReference type="GO" id="GO:0071034">
    <property type="term" value="P:CUT catabolic process"/>
    <property type="evidence" value="ECO:0007669"/>
    <property type="project" value="TreeGrafter"/>
</dbReference>
<evidence type="ECO:0000259" key="2">
    <source>
        <dbReference type="Pfam" id="PF18311"/>
    </source>
</evidence>
<dbReference type="PANTHER" id="PTHR21321:SF1">
    <property type="entry name" value="EXOSOME COMPLEX COMPONENT RRP40"/>
    <property type="match status" value="1"/>
</dbReference>
<dbReference type="Pfam" id="PF21262">
    <property type="entry name" value="RRP40_S1"/>
    <property type="match status" value="1"/>
</dbReference>
<evidence type="ECO:0000313" key="3">
    <source>
        <dbReference type="EMBL" id="CAG8539149.1"/>
    </source>
</evidence>
<accession>A0A9N9FIM3</accession>
<dbReference type="Gene3D" id="2.40.50.100">
    <property type="match status" value="1"/>
</dbReference>
<evidence type="ECO:0000256" key="1">
    <source>
        <dbReference type="ARBA" id="ARBA00004604"/>
    </source>
</evidence>
<dbReference type="InterPro" id="IPR037319">
    <property type="entry name" value="Rrp40_S1"/>
</dbReference>
<dbReference type="GO" id="GO:0003723">
    <property type="term" value="F:RNA binding"/>
    <property type="evidence" value="ECO:0007669"/>
    <property type="project" value="InterPro"/>
</dbReference>
<comment type="caution">
    <text evidence="3">The sequence shown here is derived from an EMBL/GenBank/DDBJ whole genome shotgun (WGS) entry which is preliminary data.</text>
</comment>
<comment type="subcellular location">
    <subcellularLocation>
        <location evidence="1">Nucleus</location>
        <location evidence="1">Nucleolus</location>
    </subcellularLocation>
</comment>
<dbReference type="InterPro" id="IPR012340">
    <property type="entry name" value="NA-bd_OB-fold"/>
</dbReference>
<dbReference type="SUPFAM" id="SSF110324">
    <property type="entry name" value="Ribosomal L27 protein-like"/>
    <property type="match status" value="1"/>
</dbReference>
<dbReference type="OrthoDB" id="340500at2759"/>
<dbReference type="GO" id="GO:0005730">
    <property type="term" value="C:nucleolus"/>
    <property type="evidence" value="ECO:0007669"/>
    <property type="project" value="UniProtKB-SubCell"/>
</dbReference>
<feature type="domain" description="Exosome complex exonuclease Rrp40 N-terminal" evidence="2">
    <location>
        <begin position="30"/>
        <end position="66"/>
    </location>
</feature>
<dbReference type="AlphaFoldDB" id="A0A9N9FIM3"/>
<sequence>MKPNKLTERTRLKVVLPGDSVSLDVMTSEITLGPGLTQAGEFITCTKAGILVCSGSTYWVENEQKRYIPETGESVVGRISGKGSEFYRVDIGSAHQAILPFLAFENATKKNRPNLNIGDLIYARVSLANKDMDPELQCYNPTNGKTEGFGKLEGGNTK</sequence>
<evidence type="ECO:0000313" key="4">
    <source>
        <dbReference type="Proteomes" id="UP000789759"/>
    </source>
</evidence>
<dbReference type="Gene3D" id="2.40.50.140">
    <property type="entry name" value="Nucleic acid-binding proteins"/>
    <property type="match status" value="1"/>
</dbReference>
<dbReference type="GO" id="GO:0071051">
    <property type="term" value="P:poly(A)-dependent snoRNA 3'-end processing"/>
    <property type="evidence" value="ECO:0007669"/>
    <property type="project" value="TreeGrafter"/>
</dbReference>
<dbReference type="GO" id="GO:0000467">
    <property type="term" value="P:exonucleolytic trimming to generate mature 3'-end of 5.8S rRNA from tricistronic rRNA transcript (SSU-rRNA, 5.8S rRNA, LSU-rRNA)"/>
    <property type="evidence" value="ECO:0007669"/>
    <property type="project" value="TreeGrafter"/>
</dbReference>
<dbReference type="GO" id="GO:0000176">
    <property type="term" value="C:nuclear exosome (RNase complex)"/>
    <property type="evidence" value="ECO:0007669"/>
    <property type="project" value="TreeGrafter"/>
</dbReference>
<dbReference type="Pfam" id="PF18311">
    <property type="entry name" value="Rrp40_N"/>
    <property type="match status" value="1"/>
</dbReference>
<protein>
    <submittedName>
        <fullName evidence="3">13595_t:CDS:1</fullName>
    </submittedName>
</protein>
<dbReference type="GO" id="GO:0000177">
    <property type="term" value="C:cytoplasmic exosome (RNase complex)"/>
    <property type="evidence" value="ECO:0007669"/>
    <property type="project" value="TreeGrafter"/>
</dbReference>
<organism evidence="3 4">
    <name type="scientific">Cetraspora pellucida</name>
    <dbReference type="NCBI Taxonomy" id="1433469"/>
    <lineage>
        <taxon>Eukaryota</taxon>
        <taxon>Fungi</taxon>
        <taxon>Fungi incertae sedis</taxon>
        <taxon>Mucoromycota</taxon>
        <taxon>Glomeromycotina</taxon>
        <taxon>Glomeromycetes</taxon>
        <taxon>Diversisporales</taxon>
        <taxon>Gigasporaceae</taxon>
        <taxon>Cetraspora</taxon>
    </lineage>
</organism>
<dbReference type="CDD" id="cd05790">
    <property type="entry name" value="S1_Rrp40"/>
    <property type="match status" value="1"/>
</dbReference>
<keyword evidence="4" id="KW-1185">Reference proteome</keyword>
<dbReference type="GO" id="GO:0071035">
    <property type="term" value="P:nuclear polyadenylation-dependent rRNA catabolic process"/>
    <property type="evidence" value="ECO:0007669"/>
    <property type="project" value="TreeGrafter"/>
</dbReference>
<name>A0A9N9FIM3_9GLOM</name>
<dbReference type="Proteomes" id="UP000789759">
    <property type="component" value="Unassembled WGS sequence"/>
</dbReference>
<dbReference type="InterPro" id="IPR026699">
    <property type="entry name" value="Exosome_RNA_bind1/RRP40/RRP4"/>
</dbReference>
<reference evidence="3" key="1">
    <citation type="submission" date="2021-06" db="EMBL/GenBank/DDBJ databases">
        <authorList>
            <person name="Kallberg Y."/>
            <person name="Tangrot J."/>
            <person name="Rosling A."/>
        </authorList>
    </citation>
    <scope>NUCLEOTIDE SEQUENCE</scope>
    <source>
        <strain evidence="3">FL966</strain>
    </source>
</reference>
<dbReference type="InterPro" id="IPR041054">
    <property type="entry name" value="Rrp40_N_euk"/>
</dbReference>
<dbReference type="PANTHER" id="PTHR21321">
    <property type="entry name" value="PNAS-3 RELATED"/>
    <property type="match status" value="1"/>
</dbReference>
<dbReference type="SUPFAM" id="SSF50249">
    <property type="entry name" value="Nucleic acid-binding proteins"/>
    <property type="match status" value="1"/>
</dbReference>